<name>A0A6J2VQ48_CHACN</name>
<evidence type="ECO:0000256" key="2">
    <source>
        <dbReference type="SAM" id="Phobius"/>
    </source>
</evidence>
<evidence type="ECO:0000256" key="1">
    <source>
        <dbReference type="SAM" id="MobiDB-lite"/>
    </source>
</evidence>
<sequence>MTNHRRSALIPCVALLLYLSHENAGISSRTRSGRDAQFPSTSYPSPSDSGGGEDTGVARVWPKLYNYNNNTNSKDTFLNNSKNTKIKPKIQDNFNSENGNNSTNKSHTDITVKFKGLSHALSSAVQEMADGGPMCAYRVLETGEGGQLCFRQTQHNFRCHSSNCRKVKSASGSVVANVFANGSVLIQWTHKEVSRSLPNPTEGVWQGRQAGFRLTCWWNGSYTQFECAGVHLGTSCRDYLLNELHENVPYRICLHPLFQPQARLGAGLLDETSACVEFSISPTGMQDIVIAMTTVGGAICVMLVIICLLVAYITENIMSPATQHSLTTQRSHHTRSHH</sequence>
<keyword evidence="2" id="KW-0472">Membrane</keyword>
<feature type="region of interest" description="Disordered" evidence="1">
    <location>
        <begin position="27"/>
        <end position="55"/>
    </location>
</feature>
<dbReference type="RefSeq" id="XP_030634212.1">
    <property type="nucleotide sequence ID" value="XM_030778352.1"/>
</dbReference>
<reference evidence="5" key="1">
    <citation type="submission" date="2025-08" db="UniProtKB">
        <authorList>
            <consortium name="RefSeq"/>
        </authorList>
    </citation>
    <scope>IDENTIFICATION</scope>
</reference>
<feature type="chain" id="PRO_5026821593" evidence="3">
    <location>
        <begin position="25"/>
        <end position="338"/>
    </location>
</feature>
<organism evidence="4 5">
    <name type="scientific">Chanos chanos</name>
    <name type="common">Milkfish</name>
    <name type="synonym">Mugil chanos</name>
    <dbReference type="NCBI Taxonomy" id="29144"/>
    <lineage>
        <taxon>Eukaryota</taxon>
        <taxon>Metazoa</taxon>
        <taxon>Chordata</taxon>
        <taxon>Craniata</taxon>
        <taxon>Vertebrata</taxon>
        <taxon>Euteleostomi</taxon>
        <taxon>Actinopterygii</taxon>
        <taxon>Neopterygii</taxon>
        <taxon>Teleostei</taxon>
        <taxon>Ostariophysi</taxon>
        <taxon>Gonorynchiformes</taxon>
        <taxon>Chanidae</taxon>
        <taxon>Chanos</taxon>
    </lineage>
</organism>
<gene>
    <name evidence="5" type="primary">fndc10</name>
</gene>
<accession>A0A6J2VQ48</accession>
<keyword evidence="3" id="KW-0732">Signal</keyword>
<evidence type="ECO:0000313" key="4">
    <source>
        <dbReference type="Proteomes" id="UP000504632"/>
    </source>
</evidence>
<dbReference type="AlphaFoldDB" id="A0A6J2VQ48"/>
<dbReference type="OrthoDB" id="9450734at2759"/>
<dbReference type="GeneID" id="115815396"/>
<dbReference type="FunCoup" id="A0A6J2VQ48">
    <property type="interactions" value="65"/>
</dbReference>
<dbReference type="CTD" id="643988"/>
<feature type="transmembrane region" description="Helical" evidence="2">
    <location>
        <begin position="288"/>
        <end position="313"/>
    </location>
</feature>
<protein>
    <submittedName>
        <fullName evidence="5">Fibronectin type III domain-containing protein 10</fullName>
    </submittedName>
</protein>
<dbReference type="Proteomes" id="UP000504632">
    <property type="component" value="Chromosome 6"/>
</dbReference>
<evidence type="ECO:0000313" key="5">
    <source>
        <dbReference type="RefSeq" id="XP_030634212.1"/>
    </source>
</evidence>
<dbReference type="PANTHER" id="PTHR39233">
    <property type="entry name" value="FIBRONECTIN TYPE III DOMAIN-CONTAINING PROTEIN 10"/>
    <property type="match status" value="1"/>
</dbReference>
<dbReference type="InParanoid" id="A0A6J2VQ48"/>
<dbReference type="InterPro" id="IPR034446">
    <property type="entry name" value="Fndc10"/>
</dbReference>
<evidence type="ECO:0000256" key="3">
    <source>
        <dbReference type="SAM" id="SignalP"/>
    </source>
</evidence>
<keyword evidence="4" id="KW-1185">Reference proteome</keyword>
<feature type="signal peptide" evidence="3">
    <location>
        <begin position="1"/>
        <end position="24"/>
    </location>
</feature>
<keyword evidence="2" id="KW-0812">Transmembrane</keyword>
<proteinExistence type="predicted"/>
<keyword evidence="2" id="KW-1133">Transmembrane helix</keyword>
<dbReference type="Pfam" id="PF17742">
    <property type="entry name" value="Fndc10"/>
    <property type="match status" value="1"/>
</dbReference>
<dbReference type="PANTHER" id="PTHR39233:SF1">
    <property type="entry name" value="FIBRONECTIN TYPE III DOMAIN-CONTAINING PROTEIN 10"/>
    <property type="match status" value="1"/>
</dbReference>
<feature type="compositionally biased region" description="Polar residues" evidence="1">
    <location>
        <begin position="38"/>
        <end position="48"/>
    </location>
</feature>